<comment type="caution">
    <text evidence="1">The sequence shown here is derived from an EMBL/GenBank/DDBJ whole genome shotgun (WGS) entry which is preliminary data.</text>
</comment>
<name>A0A561ERP1_9ACTN</name>
<dbReference type="OrthoDB" id="3812886at2"/>
<accession>A0A561ERP1</accession>
<proteinExistence type="predicted"/>
<dbReference type="Proteomes" id="UP000318416">
    <property type="component" value="Unassembled WGS sequence"/>
</dbReference>
<dbReference type="RefSeq" id="WP_145791474.1">
    <property type="nucleotide sequence ID" value="NZ_BAAABR010000029.1"/>
</dbReference>
<dbReference type="AlphaFoldDB" id="A0A561ERP1"/>
<dbReference type="EMBL" id="VIVR01000001">
    <property type="protein sequence ID" value="TWE18280.1"/>
    <property type="molecule type" value="Genomic_DNA"/>
</dbReference>
<organism evidence="1 2">
    <name type="scientific">Kitasatospora atroaurantiaca</name>
    <dbReference type="NCBI Taxonomy" id="285545"/>
    <lineage>
        <taxon>Bacteria</taxon>
        <taxon>Bacillati</taxon>
        <taxon>Actinomycetota</taxon>
        <taxon>Actinomycetes</taxon>
        <taxon>Kitasatosporales</taxon>
        <taxon>Streptomycetaceae</taxon>
        <taxon>Kitasatospora</taxon>
    </lineage>
</organism>
<reference evidence="1 2" key="1">
    <citation type="submission" date="2019-06" db="EMBL/GenBank/DDBJ databases">
        <title>Sequencing the genomes of 1000 actinobacteria strains.</title>
        <authorList>
            <person name="Klenk H.-P."/>
        </authorList>
    </citation>
    <scope>NUCLEOTIDE SEQUENCE [LARGE SCALE GENOMIC DNA]</scope>
    <source>
        <strain evidence="1 2">DSM 41649</strain>
    </source>
</reference>
<gene>
    <name evidence="1" type="ORF">FB465_3340</name>
</gene>
<protein>
    <submittedName>
        <fullName evidence="1">Uncharacterized protein</fullName>
    </submittedName>
</protein>
<sequence>MPRDGALTLLSVAEATRLRALVHAAFAEHSLDVTVGPGSATAGTGWRFNLANLAAVCHNDSRAPGSWPALVNEHVARVVRSVVDQQTPQALSREELLARIHPRLVTSDPASLKAFGYGPRSVPGLLDVLALDLPETVDLLAEDSLAELGDQAVLWERAFQNLRAVHVDRHEVLTGDNGTRFDVLTGDSYFIASLALILDEVVGRYTEELPSPHGILVALPHRHALAFHVVRDLGVLPSLHGMARFAAAGFAESPGALTHSVFWWFEGGFVEVATHGGADLPVALTQEAGDLMARLGAE</sequence>
<keyword evidence="2" id="KW-1185">Reference proteome</keyword>
<evidence type="ECO:0000313" key="2">
    <source>
        <dbReference type="Proteomes" id="UP000318416"/>
    </source>
</evidence>
<evidence type="ECO:0000313" key="1">
    <source>
        <dbReference type="EMBL" id="TWE18280.1"/>
    </source>
</evidence>